<dbReference type="OrthoDB" id="5397649at2"/>
<evidence type="ECO:0000313" key="3">
    <source>
        <dbReference type="Proteomes" id="UP000199345"/>
    </source>
</evidence>
<keyword evidence="1" id="KW-0732">Signal</keyword>
<gene>
    <name evidence="2" type="ORF">SAMN05216326_13414</name>
</gene>
<evidence type="ECO:0000256" key="1">
    <source>
        <dbReference type="SAM" id="SignalP"/>
    </source>
</evidence>
<evidence type="ECO:0000313" key="2">
    <source>
        <dbReference type="EMBL" id="SET53358.1"/>
    </source>
</evidence>
<dbReference type="EMBL" id="FOIA01000034">
    <property type="protein sequence ID" value="SET53358.1"/>
    <property type="molecule type" value="Genomic_DNA"/>
</dbReference>
<dbReference type="RefSeq" id="WP_143058824.1">
    <property type="nucleotide sequence ID" value="NZ_FOIA01000034.1"/>
</dbReference>
<dbReference type="Proteomes" id="UP000199345">
    <property type="component" value="Unassembled WGS sequence"/>
</dbReference>
<reference evidence="3" key="1">
    <citation type="submission" date="2016-10" db="EMBL/GenBank/DDBJ databases">
        <authorList>
            <person name="Varghese N."/>
            <person name="Submissions S."/>
        </authorList>
    </citation>
    <scope>NUCLEOTIDE SEQUENCE [LARGE SCALE GENOMIC DNA]</scope>
    <source>
        <strain evidence="3">Nm71</strain>
    </source>
</reference>
<name>A0A1I0F665_9PROT</name>
<dbReference type="AlphaFoldDB" id="A0A1I0F665"/>
<proteinExistence type="predicted"/>
<organism evidence="2 3">
    <name type="scientific">Nitrosomonas marina</name>
    <dbReference type="NCBI Taxonomy" id="917"/>
    <lineage>
        <taxon>Bacteria</taxon>
        <taxon>Pseudomonadati</taxon>
        <taxon>Pseudomonadota</taxon>
        <taxon>Betaproteobacteria</taxon>
        <taxon>Nitrosomonadales</taxon>
        <taxon>Nitrosomonadaceae</taxon>
        <taxon>Nitrosomonas</taxon>
    </lineage>
</organism>
<feature type="chain" id="PRO_5011503504" evidence="1">
    <location>
        <begin position="18"/>
        <end position="173"/>
    </location>
</feature>
<keyword evidence="3" id="KW-1185">Reference proteome</keyword>
<protein>
    <submittedName>
        <fullName evidence="2">Uncharacterized protein</fullName>
    </submittedName>
</protein>
<feature type="signal peptide" evidence="1">
    <location>
        <begin position="1"/>
        <end position="17"/>
    </location>
</feature>
<accession>A0A1I0F665</accession>
<sequence>MKKLIFFLFFFTVLSLAFNNSLWARGSGGQGTSFGSGGGGGGGHFRGSSGPSHFGGGRGHFSGGHRHFGHHHSRINFGLNFGGFYGPGFYGYPYWSRYRSPYYYSRAYVYPSPLIAPATPPVYIERKVTVVDSTQSQSSYWYYCRNPEGYYPYVKQCPEGWLQVAPQPAPQSP</sequence>